<dbReference type="EMBL" id="GL385437">
    <property type="protein sequence ID" value="EJT68692.1"/>
    <property type="molecule type" value="Genomic_DNA"/>
</dbReference>
<gene>
    <name evidence="3" type="primary">20354197</name>
    <name evidence="2" type="ORF">GGTG_13739</name>
</gene>
<reference evidence="3" key="4">
    <citation type="journal article" date="2015" name="G3 (Bethesda)">
        <title>Genome sequences of three phytopathogenic species of the Magnaporthaceae family of fungi.</title>
        <authorList>
            <person name="Okagaki L.H."/>
            <person name="Nunes C.C."/>
            <person name="Sailsbery J."/>
            <person name="Clay B."/>
            <person name="Brown D."/>
            <person name="John T."/>
            <person name="Oh Y."/>
            <person name="Young N."/>
            <person name="Fitzgerald M."/>
            <person name="Haas B.J."/>
            <person name="Zeng Q."/>
            <person name="Young S."/>
            <person name="Adiconis X."/>
            <person name="Fan L."/>
            <person name="Levin J.Z."/>
            <person name="Mitchell T.K."/>
            <person name="Okubara P.A."/>
            <person name="Farman M.L."/>
            <person name="Kohn L.M."/>
            <person name="Birren B."/>
            <person name="Ma L.-J."/>
            <person name="Dean R.A."/>
        </authorList>
    </citation>
    <scope>NUCLEOTIDE SEQUENCE</scope>
    <source>
        <strain evidence="3">R3-111a-1</strain>
    </source>
</reference>
<reference evidence="3" key="5">
    <citation type="submission" date="2018-04" db="UniProtKB">
        <authorList>
            <consortium name="EnsemblFungi"/>
        </authorList>
    </citation>
    <scope>IDENTIFICATION</scope>
    <source>
        <strain evidence="3">R3-111a-1</strain>
    </source>
</reference>
<reference evidence="2" key="2">
    <citation type="submission" date="2010-07" db="EMBL/GenBank/DDBJ databases">
        <authorList>
            <consortium name="The Broad Institute Genome Sequencing Platform"/>
            <consortium name="Broad Institute Genome Sequencing Center for Infectious Disease"/>
            <person name="Ma L.-J."/>
            <person name="Dead R."/>
            <person name="Young S."/>
            <person name="Zeng Q."/>
            <person name="Koehrsen M."/>
            <person name="Alvarado L."/>
            <person name="Berlin A."/>
            <person name="Chapman S.B."/>
            <person name="Chen Z."/>
            <person name="Freedman E."/>
            <person name="Gellesch M."/>
            <person name="Goldberg J."/>
            <person name="Griggs A."/>
            <person name="Gujja S."/>
            <person name="Heilman E.R."/>
            <person name="Heiman D."/>
            <person name="Hepburn T."/>
            <person name="Howarth C."/>
            <person name="Jen D."/>
            <person name="Larson L."/>
            <person name="Mehta T."/>
            <person name="Neiman D."/>
            <person name="Pearson M."/>
            <person name="Roberts A."/>
            <person name="Saif S."/>
            <person name="Shea T."/>
            <person name="Shenoy N."/>
            <person name="Sisk P."/>
            <person name="Stolte C."/>
            <person name="Sykes S."/>
            <person name="Walk T."/>
            <person name="White J."/>
            <person name="Yandava C."/>
            <person name="Haas B."/>
            <person name="Nusbaum C."/>
            <person name="Birren B."/>
        </authorList>
    </citation>
    <scope>NUCLEOTIDE SEQUENCE</scope>
    <source>
        <strain evidence="2">R3-111a-1</strain>
    </source>
</reference>
<reference evidence="4" key="1">
    <citation type="submission" date="2010-07" db="EMBL/GenBank/DDBJ databases">
        <title>The genome sequence of Gaeumannomyces graminis var. tritici strain R3-111a-1.</title>
        <authorList>
            <consortium name="The Broad Institute Genome Sequencing Platform"/>
            <person name="Ma L.-J."/>
            <person name="Dead R."/>
            <person name="Young S."/>
            <person name="Zeng Q."/>
            <person name="Koehrsen M."/>
            <person name="Alvarado L."/>
            <person name="Berlin A."/>
            <person name="Chapman S.B."/>
            <person name="Chen Z."/>
            <person name="Freedman E."/>
            <person name="Gellesch M."/>
            <person name="Goldberg J."/>
            <person name="Griggs A."/>
            <person name="Gujja S."/>
            <person name="Heilman E.R."/>
            <person name="Heiman D."/>
            <person name="Hepburn T."/>
            <person name="Howarth C."/>
            <person name="Jen D."/>
            <person name="Larson L."/>
            <person name="Mehta T."/>
            <person name="Neiman D."/>
            <person name="Pearson M."/>
            <person name="Roberts A."/>
            <person name="Saif S."/>
            <person name="Shea T."/>
            <person name="Shenoy N."/>
            <person name="Sisk P."/>
            <person name="Stolte C."/>
            <person name="Sykes S."/>
            <person name="Walk T."/>
            <person name="White J."/>
            <person name="Yandava C."/>
            <person name="Haas B."/>
            <person name="Nusbaum C."/>
            <person name="Birren B."/>
        </authorList>
    </citation>
    <scope>NUCLEOTIDE SEQUENCE [LARGE SCALE GENOMIC DNA]</scope>
    <source>
        <strain evidence="4">R3-111a-1</strain>
    </source>
</reference>
<dbReference type="EnsemblFungi" id="EJT68692">
    <property type="protein sequence ID" value="EJT68692"/>
    <property type="gene ID" value="GGTG_13739"/>
</dbReference>
<dbReference type="HOGENOM" id="CLU_842100_0_0_1"/>
<keyword evidence="4" id="KW-1185">Reference proteome</keyword>
<feature type="region of interest" description="Disordered" evidence="1">
    <location>
        <begin position="70"/>
        <end position="93"/>
    </location>
</feature>
<name>J3PJQ0_GAET3</name>
<evidence type="ECO:0000313" key="4">
    <source>
        <dbReference type="Proteomes" id="UP000006039"/>
    </source>
</evidence>
<dbReference type="Proteomes" id="UP000006039">
    <property type="component" value="Unassembled WGS sequence"/>
</dbReference>
<organism evidence="2">
    <name type="scientific">Gaeumannomyces tritici (strain R3-111a-1)</name>
    <name type="common">Wheat and barley take-all root rot fungus</name>
    <name type="synonym">Gaeumannomyces graminis var. tritici</name>
    <dbReference type="NCBI Taxonomy" id="644352"/>
    <lineage>
        <taxon>Eukaryota</taxon>
        <taxon>Fungi</taxon>
        <taxon>Dikarya</taxon>
        <taxon>Ascomycota</taxon>
        <taxon>Pezizomycotina</taxon>
        <taxon>Sordariomycetes</taxon>
        <taxon>Sordariomycetidae</taxon>
        <taxon>Magnaporthales</taxon>
        <taxon>Magnaporthaceae</taxon>
        <taxon>Gaeumannomyces</taxon>
    </lineage>
</organism>
<dbReference type="eggNOG" id="ENOG502SCMH">
    <property type="taxonomic scope" value="Eukaryota"/>
</dbReference>
<evidence type="ECO:0000313" key="3">
    <source>
        <dbReference type="EnsemblFungi" id="EJT68692"/>
    </source>
</evidence>
<dbReference type="AlphaFoldDB" id="J3PJQ0"/>
<dbReference type="OrthoDB" id="2104739at2759"/>
<proteinExistence type="predicted"/>
<dbReference type="RefSeq" id="XP_009229921.1">
    <property type="nucleotide sequence ID" value="XM_009231657.1"/>
</dbReference>
<protein>
    <recommendedName>
        <fullName evidence="5">HNH nuclease domain-containing protein</fullName>
    </recommendedName>
</protein>
<accession>J3PJQ0</accession>
<reference evidence="2" key="3">
    <citation type="submission" date="2010-09" db="EMBL/GenBank/DDBJ databases">
        <title>Annotation of Gaeumannomyces graminis var. tritici R3-111a-1.</title>
        <authorList>
            <consortium name="The Broad Institute Genome Sequencing Platform"/>
            <person name="Ma L.-J."/>
            <person name="Dead R."/>
            <person name="Young S.K."/>
            <person name="Zeng Q."/>
            <person name="Gargeya S."/>
            <person name="Fitzgerald M."/>
            <person name="Haas B."/>
            <person name="Abouelleil A."/>
            <person name="Alvarado L."/>
            <person name="Arachchi H.M."/>
            <person name="Berlin A."/>
            <person name="Brown A."/>
            <person name="Chapman S.B."/>
            <person name="Chen Z."/>
            <person name="Dunbar C."/>
            <person name="Freedman E."/>
            <person name="Gearin G."/>
            <person name="Gellesch M."/>
            <person name="Goldberg J."/>
            <person name="Griggs A."/>
            <person name="Gujja S."/>
            <person name="Heiman D."/>
            <person name="Howarth C."/>
            <person name="Larson L."/>
            <person name="Lui A."/>
            <person name="MacDonald P.J.P."/>
            <person name="Mehta T."/>
            <person name="Montmayeur A."/>
            <person name="Murphy C."/>
            <person name="Neiman D."/>
            <person name="Pearson M."/>
            <person name="Priest M."/>
            <person name="Roberts A."/>
            <person name="Saif S."/>
            <person name="Shea T."/>
            <person name="Shenoy N."/>
            <person name="Sisk P."/>
            <person name="Stolte C."/>
            <person name="Sykes S."/>
            <person name="Yandava C."/>
            <person name="Wortman J."/>
            <person name="Nusbaum C."/>
            <person name="Birren B."/>
        </authorList>
    </citation>
    <scope>NUCLEOTIDE SEQUENCE</scope>
    <source>
        <strain evidence="2">R3-111a-1</strain>
    </source>
</reference>
<evidence type="ECO:0000256" key="1">
    <source>
        <dbReference type="SAM" id="MobiDB-lite"/>
    </source>
</evidence>
<dbReference type="GeneID" id="20354197"/>
<dbReference type="STRING" id="644352.J3PJQ0"/>
<sequence length="330" mass="36601">MYILEVPDRNIAADGGKHARHPPLVYRLTRALLLSATPGLAAIYQLARYKDRTSAIAHLGSIRSGGSGGAWVPAAARPDHPRPPRRPFVLTGRGDVDVPGRRAVSIHSRRQQKLQQLKRLRSVHCEAAAAANQQQQQQQAYNLPALIRFTHDYALSDDSKCLVLSSLFNHLDLPLAGNITDPDVDFSDPEVKARLFVSVNAFADYLLRNFFMPLKAATNKTPQLSPITHSAVQRAQGSSLPQSLAGTPERLSALRGTCLVRDRHRCVISRKFDVTEALRRRKAAPKDARDDDGSIIEPRDVTTLEVAHILPHSLTKAPDSLLRERLHWTF</sequence>
<evidence type="ECO:0008006" key="5">
    <source>
        <dbReference type="Google" id="ProtNLM"/>
    </source>
</evidence>
<evidence type="ECO:0000313" key="2">
    <source>
        <dbReference type="EMBL" id="EJT68692.1"/>
    </source>
</evidence>
<dbReference type="VEuPathDB" id="FungiDB:GGTG_13739"/>